<keyword evidence="3" id="KW-1003">Cell membrane</keyword>
<evidence type="ECO:0000256" key="3">
    <source>
        <dbReference type="ARBA" id="ARBA00022475"/>
    </source>
</evidence>
<feature type="domain" description="ABC transmembrane type-1" evidence="8">
    <location>
        <begin position="84"/>
        <end position="294"/>
    </location>
</feature>
<comment type="caution">
    <text evidence="9">The sequence shown here is derived from an EMBL/GenBank/DDBJ whole genome shotgun (WGS) entry which is preliminary data.</text>
</comment>
<feature type="transmembrane region" description="Helical" evidence="7">
    <location>
        <begin position="215"/>
        <end position="233"/>
    </location>
</feature>
<feature type="transmembrane region" description="Helical" evidence="7">
    <location>
        <begin position="121"/>
        <end position="142"/>
    </location>
</feature>
<dbReference type="InterPro" id="IPR000515">
    <property type="entry name" value="MetI-like"/>
</dbReference>
<keyword evidence="2 7" id="KW-0813">Transport</keyword>
<evidence type="ECO:0000256" key="7">
    <source>
        <dbReference type="RuleBase" id="RU363032"/>
    </source>
</evidence>
<reference evidence="9" key="2">
    <citation type="submission" date="2020-09" db="EMBL/GenBank/DDBJ databases">
        <authorList>
            <person name="Sun Q."/>
            <person name="Ohkuma M."/>
        </authorList>
    </citation>
    <scope>NUCLEOTIDE SEQUENCE</scope>
    <source>
        <strain evidence="9">JCM 5069</strain>
    </source>
</reference>
<evidence type="ECO:0000256" key="2">
    <source>
        <dbReference type="ARBA" id="ARBA00022448"/>
    </source>
</evidence>
<feature type="transmembrane region" description="Helical" evidence="7">
    <location>
        <begin position="26"/>
        <end position="54"/>
    </location>
</feature>
<dbReference type="InterPro" id="IPR035906">
    <property type="entry name" value="MetI-like_sf"/>
</dbReference>
<dbReference type="AlphaFoldDB" id="A0A919L774"/>
<proteinExistence type="inferred from homology"/>
<dbReference type="GO" id="GO:0005886">
    <property type="term" value="C:plasma membrane"/>
    <property type="evidence" value="ECO:0007669"/>
    <property type="project" value="UniProtKB-SubCell"/>
</dbReference>
<dbReference type="EMBL" id="BNCD01000022">
    <property type="protein sequence ID" value="GHH86473.1"/>
    <property type="molecule type" value="Genomic_DNA"/>
</dbReference>
<dbReference type="RefSeq" id="WP_189937176.1">
    <property type="nucleotide sequence ID" value="NZ_BNCD01000022.1"/>
</dbReference>
<accession>A0A919L774</accession>
<dbReference type="GO" id="GO:0055085">
    <property type="term" value="P:transmembrane transport"/>
    <property type="evidence" value="ECO:0007669"/>
    <property type="project" value="InterPro"/>
</dbReference>
<gene>
    <name evidence="9" type="ORF">GCM10018793_58500</name>
</gene>
<dbReference type="PANTHER" id="PTHR30193">
    <property type="entry name" value="ABC TRANSPORTER PERMEASE PROTEIN"/>
    <property type="match status" value="1"/>
</dbReference>
<organism evidence="9 10">
    <name type="scientific">Streptomyces sulfonofaciens</name>
    <dbReference type="NCBI Taxonomy" id="68272"/>
    <lineage>
        <taxon>Bacteria</taxon>
        <taxon>Bacillati</taxon>
        <taxon>Actinomycetota</taxon>
        <taxon>Actinomycetes</taxon>
        <taxon>Kitasatosporales</taxon>
        <taxon>Streptomycetaceae</taxon>
        <taxon>Streptomyces</taxon>
    </lineage>
</organism>
<keyword evidence="10" id="KW-1185">Reference proteome</keyword>
<feature type="transmembrane region" description="Helical" evidence="7">
    <location>
        <begin position="86"/>
        <end position="109"/>
    </location>
</feature>
<dbReference type="CDD" id="cd06261">
    <property type="entry name" value="TM_PBP2"/>
    <property type="match status" value="1"/>
</dbReference>
<dbReference type="Proteomes" id="UP000603708">
    <property type="component" value="Unassembled WGS sequence"/>
</dbReference>
<feature type="transmembrane region" description="Helical" evidence="7">
    <location>
        <begin position="273"/>
        <end position="297"/>
    </location>
</feature>
<dbReference type="Pfam" id="PF00528">
    <property type="entry name" value="BPD_transp_1"/>
    <property type="match status" value="1"/>
</dbReference>
<comment type="similarity">
    <text evidence="7">Belongs to the binding-protein-dependent transport system permease family.</text>
</comment>
<dbReference type="PROSITE" id="PS50928">
    <property type="entry name" value="ABC_TM1"/>
    <property type="match status" value="1"/>
</dbReference>
<evidence type="ECO:0000313" key="9">
    <source>
        <dbReference type="EMBL" id="GHH86473.1"/>
    </source>
</evidence>
<reference evidence="9" key="1">
    <citation type="journal article" date="2014" name="Int. J. Syst. Evol. Microbiol.">
        <title>Complete genome sequence of Corynebacterium casei LMG S-19264T (=DSM 44701T), isolated from a smear-ripened cheese.</title>
        <authorList>
            <consortium name="US DOE Joint Genome Institute (JGI-PGF)"/>
            <person name="Walter F."/>
            <person name="Albersmeier A."/>
            <person name="Kalinowski J."/>
            <person name="Ruckert C."/>
        </authorList>
    </citation>
    <scope>NUCLEOTIDE SEQUENCE</scope>
    <source>
        <strain evidence="9">JCM 5069</strain>
    </source>
</reference>
<dbReference type="Gene3D" id="1.10.3720.10">
    <property type="entry name" value="MetI-like"/>
    <property type="match status" value="1"/>
</dbReference>
<protein>
    <submittedName>
        <fullName evidence="9">Sugar ABC transporter permease</fullName>
    </submittedName>
</protein>
<dbReference type="SUPFAM" id="SSF161098">
    <property type="entry name" value="MetI-like"/>
    <property type="match status" value="1"/>
</dbReference>
<evidence type="ECO:0000313" key="10">
    <source>
        <dbReference type="Proteomes" id="UP000603708"/>
    </source>
</evidence>
<sequence>MSVPVRLARGAAGVIHPGRRRRVEPIFYWFLLPTLLVFTALVLLPAVVGLFYSFTDYVGFGTWSFTGITNYRAVFSDPSVLAAYEFTIGFALVTVVVAQVVALALALGLTGRIRYATALRSIFVIPMVISGIVIAYVFEYLFSNTLPSLATSVGFGPLEQSILGNPSLAWTAIVIVSAWQTIPGALLIYIAGLLTIPDELYEAAALDGASPWRRFRSITLPLIAGFVVINSVLGVKGYLNAYDIIVALTYGGPGTATRSVAMTIFSGYTGGDYAYQMANAAVFFVLTVVVSLLQLLATRGRGLRLR</sequence>
<keyword evidence="5 7" id="KW-1133">Transmembrane helix</keyword>
<evidence type="ECO:0000256" key="6">
    <source>
        <dbReference type="ARBA" id="ARBA00023136"/>
    </source>
</evidence>
<evidence type="ECO:0000256" key="4">
    <source>
        <dbReference type="ARBA" id="ARBA00022692"/>
    </source>
</evidence>
<feature type="transmembrane region" description="Helical" evidence="7">
    <location>
        <begin position="168"/>
        <end position="194"/>
    </location>
</feature>
<evidence type="ECO:0000256" key="1">
    <source>
        <dbReference type="ARBA" id="ARBA00004651"/>
    </source>
</evidence>
<dbReference type="InterPro" id="IPR051393">
    <property type="entry name" value="ABC_transporter_permease"/>
</dbReference>
<comment type="subcellular location">
    <subcellularLocation>
        <location evidence="1 7">Cell membrane</location>
        <topology evidence="1 7">Multi-pass membrane protein</topology>
    </subcellularLocation>
</comment>
<keyword evidence="6 7" id="KW-0472">Membrane</keyword>
<name>A0A919L774_9ACTN</name>
<keyword evidence="4 7" id="KW-0812">Transmembrane</keyword>
<evidence type="ECO:0000256" key="5">
    <source>
        <dbReference type="ARBA" id="ARBA00022989"/>
    </source>
</evidence>
<dbReference type="PANTHER" id="PTHR30193:SF41">
    <property type="entry name" value="DIACETYLCHITOBIOSE UPTAKE SYSTEM PERMEASE PROTEIN NGCF"/>
    <property type="match status" value="1"/>
</dbReference>
<evidence type="ECO:0000259" key="8">
    <source>
        <dbReference type="PROSITE" id="PS50928"/>
    </source>
</evidence>